<evidence type="ECO:0000256" key="1">
    <source>
        <dbReference type="ARBA" id="ARBA00023015"/>
    </source>
</evidence>
<keyword evidence="1" id="KW-0805">Transcription regulation</keyword>
<dbReference type="SUPFAM" id="SSF46894">
    <property type="entry name" value="C-terminal effector domain of the bipartite response regulators"/>
    <property type="match status" value="1"/>
</dbReference>
<protein>
    <recommendedName>
        <fullName evidence="5">HTH luxR-type domain-containing protein</fullName>
    </recommendedName>
</protein>
<evidence type="ECO:0000259" key="5">
    <source>
        <dbReference type="PROSITE" id="PS50043"/>
    </source>
</evidence>
<dbReference type="Pfam" id="PF00196">
    <property type="entry name" value="GerE"/>
    <property type="match status" value="1"/>
</dbReference>
<dbReference type="Gene3D" id="1.10.10.10">
    <property type="entry name" value="Winged helix-like DNA-binding domain superfamily/Winged helix DNA-binding domain"/>
    <property type="match status" value="1"/>
</dbReference>
<dbReference type="InterPro" id="IPR000792">
    <property type="entry name" value="Tscrpt_reg_LuxR_C"/>
</dbReference>
<dbReference type="PRINTS" id="PR00038">
    <property type="entry name" value="HTHLUXR"/>
</dbReference>
<dbReference type="AlphaFoldDB" id="A0A7J0BQK8"/>
<dbReference type="CDD" id="cd06170">
    <property type="entry name" value="LuxR_C_like"/>
    <property type="match status" value="1"/>
</dbReference>
<evidence type="ECO:0000256" key="3">
    <source>
        <dbReference type="ARBA" id="ARBA00023163"/>
    </source>
</evidence>
<keyword evidence="7" id="KW-1185">Reference proteome</keyword>
<evidence type="ECO:0000313" key="6">
    <source>
        <dbReference type="EMBL" id="GFM35415.1"/>
    </source>
</evidence>
<sequence>MDDVYWSRSDAMKLNRALFEMIPDALLLTDAQFCIVATNGTAVQRFADRGDSEEGVCLEGNQLLGTDWLLLLAESVRHSVRSALQELANDTVWRGSGEAVDASGSVFPVDICVHRVLMAGDAVWLVVLRDTSLHEEMREDLQRSEAAVEGMNLALRHVIRSVHEERRELKEELAQQVKDQVLPALERIVDEESPDVRQNYKSVIEDHLGELAEGSAVSFDGIMDRLTPREVEICRLIALGRKSKDICELLHVSFETMQTHRKNIRRKLGLKGHPMSLYVFLQQNPM</sequence>
<feature type="coiled-coil region" evidence="4">
    <location>
        <begin position="134"/>
        <end position="179"/>
    </location>
</feature>
<dbReference type="PANTHER" id="PTHR44688">
    <property type="entry name" value="DNA-BINDING TRANSCRIPTIONAL ACTIVATOR DEVR_DOSR"/>
    <property type="match status" value="1"/>
</dbReference>
<keyword evidence="3" id="KW-0804">Transcription</keyword>
<dbReference type="InterPro" id="IPR016032">
    <property type="entry name" value="Sig_transdc_resp-reg_C-effctor"/>
</dbReference>
<dbReference type="InterPro" id="IPR035965">
    <property type="entry name" value="PAS-like_dom_sf"/>
</dbReference>
<comment type="caution">
    <text evidence="6">The sequence shown here is derived from an EMBL/GenBank/DDBJ whole genome shotgun (WGS) entry which is preliminary data.</text>
</comment>
<evidence type="ECO:0000313" key="7">
    <source>
        <dbReference type="Proteomes" id="UP000503820"/>
    </source>
</evidence>
<dbReference type="RefSeq" id="WP_174408142.1">
    <property type="nucleotide sequence ID" value="NZ_BLVP01000001.1"/>
</dbReference>
<organism evidence="6 7">
    <name type="scientific">Desulfovibrio psychrotolerans</name>
    <dbReference type="NCBI Taxonomy" id="415242"/>
    <lineage>
        <taxon>Bacteria</taxon>
        <taxon>Pseudomonadati</taxon>
        <taxon>Thermodesulfobacteriota</taxon>
        <taxon>Desulfovibrionia</taxon>
        <taxon>Desulfovibrionales</taxon>
        <taxon>Desulfovibrionaceae</taxon>
        <taxon>Desulfovibrio</taxon>
    </lineage>
</organism>
<proteinExistence type="predicted"/>
<feature type="domain" description="HTH luxR-type" evidence="5">
    <location>
        <begin position="224"/>
        <end position="284"/>
    </location>
</feature>
<keyword evidence="2" id="KW-0238">DNA-binding</keyword>
<accession>A0A7J0BQK8</accession>
<dbReference type="SUPFAM" id="SSF55785">
    <property type="entry name" value="PYP-like sensor domain (PAS domain)"/>
    <property type="match status" value="1"/>
</dbReference>
<dbReference type="SMART" id="SM00421">
    <property type="entry name" value="HTH_LUXR"/>
    <property type="match status" value="1"/>
</dbReference>
<evidence type="ECO:0000256" key="2">
    <source>
        <dbReference type="ARBA" id="ARBA00023125"/>
    </source>
</evidence>
<dbReference type="Gene3D" id="3.30.450.20">
    <property type="entry name" value="PAS domain"/>
    <property type="match status" value="1"/>
</dbReference>
<evidence type="ECO:0000256" key="4">
    <source>
        <dbReference type="SAM" id="Coils"/>
    </source>
</evidence>
<dbReference type="GO" id="GO:0003677">
    <property type="term" value="F:DNA binding"/>
    <property type="evidence" value="ECO:0007669"/>
    <property type="project" value="UniProtKB-KW"/>
</dbReference>
<dbReference type="GO" id="GO:0006355">
    <property type="term" value="P:regulation of DNA-templated transcription"/>
    <property type="evidence" value="ECO:0007669"/>
    <property type="project" value="InterPro"/>
</dbReference>
<dbReference type="Proteomes" id="UP000503820">
    <property type="component" value="Unassembled WGS sequence"/>
</dbReference>
<dbReference type="PANTHER" id="PTHR44688:SF16">
    <property type="entry name" value="DNA-BINDING TRANSCRIPTIONAL ACTIVATOR DEVR_DOSR"/>
    <property type="match status" value="1"/>
</dbReference>
<dbReference type="InterPro" id="IPR036388">
    <property type="entry name" value="WH-like_DNA-bd_sf"/>
</dbReference>
<dbReference type="PROSITE" id="PS50043">
    <property type="entry name" value="HTH_LUXR_2"/>
    <property type="match status" value="1"/>
</dbReference>
<gene>
    <name evidence="6" type="ORF">DSM19430T_00990</name>
</gene>
<reference evidence="6 7" key="1">
    <citation type="submission" date="2020-05" db="EMBL/GenBank/DDBJ databases">
        <title>Draft genome sequence of Desulfovibrio psychrotolerans JS1T.</title>
        <authorList>
            <person name="Ueno A."/>
            <person name="Tamazawa S."/>
            <person name="Tamamura S."/>
            <person name="Murakami T."/>
            <person name="Kiyama T."/>
            <person name="Inomata H."/>
            <person name="Amano Y."/>
            <person name="Miyakawa K."/>
            <person name="Tamaki H."/>
            <person name="Naganuma T."/>
            <person name="Kaneko K."/>
        </authorList>
    </citation>
    <scope>NUCLEOTIDE SEQUENCE [LARGE SCALE GENOMIC DNA]</scope>
    <source>
        <strain evidence="6 7">JS1</strain>
    </source>
</reference>
<dbReference type="EMBL" id="BLVP01000001">
    <property type="protein sequence ID" value="GFM35415.1"/>
    <property type="molecule type" value="Genomic_DNA"/>
</dbReference>
<keyword evidence="4" id="KW-0175">Coiled coil</keyword>
<name>A0A7J0BQK8_9BACT</name>